<protein>
    <submittedName>
        <fullName evidence="2">Uncharacterized protein</fullName>
    </submittedName>
</protein>
<feature type="compositionally biased region" description="Basic and acidic residues" evidence="1">
    <location>
        <begin position="309"/>
        <end position="324"/>
    </location>
</feature>
<feature type="compositionally biased region" description="Basic and acidic residues" evidence="1">
    <location>
        <begin position="448"/>
        <end position="457"/>
    </location>
</feature>
<accession>A0A0F7U994</accession>
<feature type="compositionally biased region" description="Basic residues" evidence="1">
    <location>
        <begin position="383"/>
        <end position="393"/>
    </location>
</feature>
<organism evidence="2">
    <name type="scientific">Neospora caninum (strain Liverpool)</name>
    <dbReference type="NCBI Taxonomy" id="572307"/>
    <lineage>
        <taxon>Eukaryota</taxon>
        <taxon>Sar</taxon>
        <taxon>Alveolata</taxon>
        <taxon>Apicomplexa</taxon>
        <taxon>Conoidasida</taxon>
        <taxon>Coccidia</taxon>
        <taxon>Eucoccidiorida</taxon>
        <taxon>Eimeriorina</taxon>
        <taxon>Sarcocystidae</taxon>
        <taxon>Neospora</taxon>
    </lineage>
</organism>
<feature type="compositionally biased region" description="Basic and acidic residues" evidence="1">
    <location>
        <begin position="651"/>
        <end position="667"/>
    </location>
</feature>
<reference evidence="2" key="1">
    <citation type="journal article" date="2015" name="PLoS ONE">
        <title>Comprehensive Evaluation of Toxoplasma gondii VEG and Neospora caninum LIV Genomes with Tachyzoite Stage Transcriptome and Proteome Defines Novel Transcript Features.</title>
        <authorList>
            <person name="Ramaprasad A."/>
            <person name="Mourier T."/>
            <person name="Naeem R."/>
            <person name="Malas T.B."/>
            <person name="Moussa E."/>
            <person name="Panigrahi A."/>
            <person name="Vermont S.J."/>
            <person name="Otto T.D."/>
            <person name="Wastling J."/>
            <person name="Pain A."/>
        </authorList>
    </citation>
    <scope>NUCLEOTIDE SEQUENCE</scope>
    <source>
        <strain evidence="2">Liverpool</strain>
    </source>
</reference>
<dbReference type="EMBL" id="LN714481">
    <property type="protein sequence ID" value="CEL66403.1"/>
    <property type="molecule type" value="Genomic_DNA"/>
</dbReference>
<sequence length="1020" mass="111022">MGATEVAQKRRNEEEEARTRQGEGDRGDGQTARGDAESRRDGEREESGEGGPVRGARKEGGRNAKRATAAGEDRDAEMDARAHREEERKEADVQRLERILRQAADPDGLVEAMVEVDGGLRIRRAFTLSELFRRNETGKARRSGGRQKREKAATARKRTAETAGLVAQEGCRKADGVRGRAGTGGGGLDRRKRGETRGEAGNEEEDEWIPIDEGIFVKRRRVTSRDSPDSPLGPSSSSRSSSRSSVSLSSVGRDKRIGARGRAKRAWQSSSREQPEAKAPGGDREEAGESREGRHMKQEETTGAGGVSEPRRGRPRGESPRDRSTPGGRSGRKEPSLVASPEACRDVHDGGKGGSAAQVGDTAAMHERDPSDPGAACKEEKPRRSKRRLIRPRRASDSKEDGGERGREEAEDGDGRGEAAATDIRREEKGVDPAEVESCASAFASARGGRERGKASDEAAEEGDLSLAGNRKGRPERGKMEDKGNRLRGVCLRLLSSSQMRLLLQSVPTEELELHGFLSSARFLATPAAESGRRRRGRGGERRAEGKTPNKDRSEEGVSNERQEVHKGEAEEQEDVKEERKKGPHGSQETEDGRGQDTRNTRANKEKEEGDKDGTEGDGGGPLATGETDAEPDTEEVQSVARTREASSSVKDAREAMKSPRKQDESRGGWSRAAADAKKLWIDSLLRPKMAAIAAHLLEANGRDADLFACKRFPTFERLHAAFLRALGSSAARAGPAGLWPYKRRRQHPPSPHAFRGRHQRGVRHCSLHDSPFLSAVATGGHSPVAVSPRADEESDEEASFTARKAGQRRAEGGAEDVSLLVWLLREFLSTGDVCRLMATCTLLHQELSHAIYWTRLSFRPLSASATVSCRGRQCRPSAEAQQEKLLAVLVQPRFSGAPSFVASCARPEQTFRKNTSHLEHLRLEMHLGPSFGPSLKATGITCLHKVAAAAPNLVRLDLTGCLPPGAWCDGRSLLPHLRHLFPSLQSFVTSRGVEVCISGGSGPAKNRERHLACRQEPEF</sequence>
<feature type="compositionally biased region" description="Basic and acidic residues" evidence="1">
    <location>
        <begin position="364"/>
        <end position="382"/>
    </location>
</feature>
<feature type="compositionally biased region" description="Basic and acidic residues" evidence="1">
    <location>
        <begin position="473"/>
        <end position="485"/>
    </location>
</feature>
<feature type="compositionally biased region" description="Low complexity" evidence="1">
    <location>
        <begin position="229"/>
        <end position="251"/>
    </location>
</feature>
<feature type="region of interest" description="Disordered" evidence="1">
    <location>
        <begin position="775"/>
        <end position="808"/>
    </location>
</feature>
<feature type="compositionally biased region" description="Basic and acidic residues" evidence="1">
    <location>
        <begin position="7"/>
        <end position="47"/>
    </location>
</feature>
<feature type="compositionally biased region" description="Basic and acidic residues" evidence="1">
    <location>
        <begin position="273"/>
        <end position="300"/>
    </location>
</feature>
<feature type="compositionally biased region" description="Basic and acidic residues" evidence="1">
    <location>
        <begin position="71"/>
        <end position="94"/>
    </location>
</feature>
<feature type="compositionally biased region" description="Acidic residues" evidence="1">
    <location>
        <begin position="201"/>
        <end position="210"/>
    </location>
</feature>
<name>A0A0F7U994_NEOCL</name>
<feature type="compositionally biased region" description="Basic and acidic residues" evidence="1">
    <location>
        <begin position="538"/>
        <end position="570"/>
    </location>
</feature>
<evidence type="ECO:0000313" key="2">
    <source>
        <dbReference type="EMBL" id="CEL66403.1"/>
    </source>
</evidence>
<feature type="compositionally biased region" description="Basic residues" evidence="1">
    <location>
        <begin position="140"/>
        <end position="157"/>
    </location>
</feature>
<feature type="region of interest" description="Disordered" evidence="1">
    <location>
        <begin position="1"/>
        <end position="94"/>
    </location>
</feature>
<dbReference type="AlphaFoldDB" id="A0A0F7U994"/>
<feature type="compositionally biased region" description="Basic and acidic residues" evidence="1">
    <location>
        <begin position="394"/>
        <end position="432"/>
    </location>
</feature>
<gene>
    <name evidence="2" type="ORF">BN1204_022200</name>
</gene>
<proteinExistence type="predicted"/>
<feature type="region of interest" description="Disordered" evidence="1">
    <location>
        <begin position="134"/>
        <end position="485"/>
    </location>
</feature>
<feature type="region of interest" description="Disordered" evidence="1">
    <location>
        <begin position="526"/>
        <end position="671"/>
    </location>
</feature>
<feature type="compositionally biased region" description="Basic and acidic residues" evidence="1">
    <location>
        <begin position="591"/>
        <end position="615"/>
    </location>
</feature>
<evidence type="ECO:0000256" key="1">
    <source>
        <dbReference type="SAM" id="MobiDB-lite"/>
    </source>
</evidence>